<dbReference type="InterPro" id="IPR011990">
    <property type="entry name" value="TPR-like_helical_dom_sf"/>
</dbReference>
<keyword evidence="3" id="KW-1185">Reference proteome</keyword>
<evidence type="ECO:0000313" key="2">
    <source>
        <dbReference type="EMBL" id="CAK0846756.1"/>
    </source>
</evidence>
<feature type="region of interest" description="Disordered" evidence="1">
    <location>
        <begin position="60"/>
        <end position="80"/>
    </location>
</feature>
<organism evidence="2 3">
    <name type="scientific">Prorocentrum cordatum</name>
    <dbReference type="NCBI Taxonomy" id="2364126"/>
    <lineage>
        <taxon>Eukaryota</taxon>
        <taxon>Sar</taxon>
        <taxon>Alveolata</taxon>
        <taxon>Dinophyceae</taxon>
        <taxon>Prorocentrales</taxon>
        <taxon>Prorocentraceae</taxon>
        <taxon>Prorocentrum</taxon>
    </lineage>
</organism>
<evidence type="ECO:0000313" key="3">
    <source>
        <dbReference type="Proteomes" id="UP001189429"/>
    </source>
</evidence>
<comment type="caution">
    <text evidence="2">The sequence shown here is derived from an EMBL/GenBank/DDBJ whole genome shotgun (WGS) entry which is preliminary data.</text>
</comment>
<gene>
    <name evidence="2" type="ORF">PCOR1329_LOCUS40170</name>
</gene>
<feature type="compositionally biased region" description="Polar residues" evidence="1">
    <location>
        <begin position="63"/>
        <end position="72"/>
    </location>
</feature>
<protein>
    <recommendedName>
        <fullName evidence="4">Pentatricopeptide repeat-containing protein</fullName>
    </recommendedName>
</protein>
<reference evidence="2" key="1">
    <citation type="submission" date="2023-10" db="EMBL/GenBank/DDBJ databases">
        <authorList>
            <person name="Chen Y."/>
            <person name="Shah S."/>
            <person name="Dougan E. K."/>
            <person name="Thang M."/>
            <person name="Chan C."/>
        </authorList>
    </citation>
    <scope>NUCLEOTIDE SEQUENCE [LARGE SCALE GENOMIC DNA]</scope>
</reference>
<dbReference type="InterPro" id="IPR002885">
    <property type="entry name" value="PPR_rpt"/>
</dbReference>
<dbReference type="Gene3D" id="1.25.40.10">
    <property type="entry name" value="Tetratricopeptide repeat domain"/>
    <property type="match status" value="1"/>
</dbReference>
<accession>A0ABN9TNK5</accession>
<dbReference type="Pfam" id="PF01535">
    <property type="entry name" value="PPR"/>
    <property type="match status" value="2"/>
</dbReference>
<name>A0ABN9TNK5_9DINO</name>
<sequence length="226" mass="24899">MASLDAAGHLARVSTICVFHWTCIKAKERLATSSPQNISTMLDSQRRPFHCDYHSKRERQAMATGTVTSPRSTCHKGGGQHRQLQRWDQRMPESQAMAAGAVVAQRDVGGEVGARHHLSYNASISACGTGRQWQRALRLLSEMWEAKLVANLQRWDQRVREGRPVAACPRAAARDAGGDAGARGHTIYNAGISACEKGRQWQQALSLLSRMWGAKVEPDPWSATTL</sequence>
<evidence type="ECO:0008006" key="4">
    <source>
        <dbReference type="Google" id="ProtNLM"/>
    </source>
</evidence>
<dbReference type="EMBL" id="CAUYUJ010014844">
    <property type="protein sequence ID" value="CAK0846756.1"/>
    <property type="molecule type" value="Genomic_DNA"/>
</dbReference>
<dbReference type="NCBIfam" id="TIGR00756">
    <property type="entry name" value="PPR"/>
    <property type="match status" value="1"/>
</dbReference>
<evidence type="ECO:0000256" key="1">
    <source>
        <dbReference type="SAM" id="MobiDB-lite"/>
    </source>
</evidence>
<dbReference type="Proteomes" id="UP001189429">
    <property type="component" value="Unassembled WGS sequence"/>
</dbReference>
<proteinExistence type="predicted"/>